<dbReference type="InterPro" id="IPR004143">
    <property type="entry name" value="BPL_LPL_catalytic"/>
</dbReference>
<dbReference type="SUPFAM" id="SSF55681">
    <property type="entry name" value="Class II aaRS and biotin synthetases"/>
    <property type="match status" value="1"/>
</dbReference>
<dbReference type="Proteomes" id="UP000423396">
    <property type="component" value="Chromosome"/>
</dbReference>
<dbReference type="RefSeq" id="WP_156007726.1">
    <property type="nucleotide sequence ID" value="NZ_CP045483.1"/>
</dbReference>
<reference evidence="2 3" key="1">
    <citation type="submission" date="2019-10" db="EMBL/GenBank/DDBJ databases">
        <title>Genome Sequences from Six Type Strain Members of the Archaeal Family Sulfolobaceae: Acidianus ambivalens, Acidianus infernus, Metallosphaera prunae, Stygiolobus azoricus, Sulfolobus metallicus, and Sulfurisphaera ohwakuensis.</title>
        <authorList>
            <person name="Counts J.A."/>
            <person name="Kelly R.M."/>
        </authorList>
    </citation>
    <scope>NUCLEOTIDE SEQUENCE [LARGE SCALE GENOMIC DNA]</scope>
    <source>
        <strain evidence="2 3">FC6</strain>
    </source>
</reference>
<dbReference type="GeneID" id="42799394"/>
<gene>
    <name evidence="2" type="ORF">D1868_09945</name>
</gene>
<dbReference type="SUPFAM" id="SSF82649">
    <property type="entry name" value="SufE/NifU"/>
    <property type="match status" value="1"/>
</dbReference>
<dbReference type="Gene3D" id="3.30.390.50">
    <property type="entry name" value="CO dehydrogenase flavoprotein, C-terminal domain"/>
    <property type="match status" value="1"/>
</dbReference>
<dbReference type="Gene3D" id="3.30.930.10">
    <property type="entry name" value="Bira Bifunctional Protein, Domain 2"/>
    <property type="match status" value="1"/>
</dbReference>
<keyword evidence="2" id="KW-0436">Ligase</keyword>
<dbReference type="OrthoDB" id="146287at2157"/>
<dbReference type="PROSITE" id="PS51733">
    <property type="entry name" value="BPL_LPL_CATALYTIC"/>
    <property type="match status" value="1"/>
</dbReference>
<dbReference type="InterPro" id="IPR050664">
    <property type="entry name" value="Octanoyltrans_LipM/LipL"/>
</dbReference>
<feature type="domain" description="BPL/LPL catalytic" evidence="1">
    <location>
        <begin position="29"/>
        <end position="220"/>
    </location>
</feature>
<dbReference type="Pfam" id="PF21948">
    <property type="entry name" value="LplA-B_cat"/>
    <property type="match status" value="1"/>
</dbReference>
<dbReference type="EMBL" id="CP045483">
    <property type="protein sequence ID" value="QGR20276.1"/>
    <property type="molecule type" value="Genomic_DNA"/>
</dbReference>
<sequence>MDSFRFIVERGPQDLILAGEEALLESVSNGAPPILRFVIFDPTAVLIGYHQAVEQEVNVDEVKKRGWDIGRRPTGGGAIIMGKDQLGWEIYADGSLLGGSPENAIKKGAEGVIKTLQKLGIDANFRPKNDVEVKGKKISGIGAFSIGKYIAVTGTILLDFDAEALVSTLRLTSEKLKDKLAKDFKERLTWVSKELGRSIEMSELISIAKDSFSEALGVKLMEGQYTEEEKKLISQLRLKYSSPDWIYNLRKPLSGDVKFIERKFPGGLVRLQVKLAGESIIESVLLTGDFFVEPRRAIYDLESRLKWSRVDELEENIREWYKGIKIIGISENDLISLFNEVLKK</sequence>
<keyword evidence="3" id="KW-1185">Reference proteome</keyword>
<organism evidence="2 3">
    <name type="scientific">Stygiolobus azoricus</name>
    <dbReference type="NCBI Taxonomy" id="41675"/>
    <lineage>
        <taxon>Archaea</taxon>
        <taxon>Thermoproteota</taxon>
        <taxon>Thermoprotei</taxon>
        <taxon>Sulfolobales</taxon>
        <taxon>Sulfolobaceae</taxon>
        <taxon>Stygiolobus</taxon>
    </lineage>
</organism>
<name>A0A650CR16_9CREN</name>
<accession>A0A650CR16</accession>
<dbReference type="PANTHER" id="PTHR43679:SF2">
    <property type="entry name" value="OCTANOYL-[GCVH]:PROTEIN N-OCTANOYLTRANSFERASE"/>
    <property type="match status" value="1"/>
</dbReference>
<evidence type="ECO:0000313" key="3">
    <source>
        <dbReference type="Proteomes" id="UP000423396"/>
    </source>
</evidence>
<dbReference type="InterPro" id="IPR045864">
    <property type="entry name" value="aa-tRNA-synth_II/BPL/LPL"/>
</dbReference>
<dbReference type="PANTHER" id="PTHR43679">
    <property type="entry name" value="OCTANOYLTRANSFERASE LIPM-RELATED"/>
    <property type="match status" value="1"/>
</dbReference>
<dbReference type="CDD" id="cd16443">
    <property type="entry name" value="LplA"/>
    <property type="match status" value="1"/>
</dbReference>
<proteinExistence type="predicted"/>
<dbReference type="AlphaFoldDB" id="A0A650CR16"/>
<dbReference type="KEGG" id="sazo:D1868_09945"/>
<dbReference type="GO" id="GO:0016874">
    <property type="term" value="F:ligase activity"/>
    <property type="evidence" value="ECO:0007669"/>
    <property type="project" value="UniProtKB-KW"/>
</dbReference>
<evidence type="ECO:0000313" key="2">
    <source>
        <dbReference type="EMBL" id="QGR20276.1"/>
    </source>
</evidence>
<evidence type="ECO:0000259" key="1">
    <source>
        <dbReference type="PROSITE" id="PS51733"/>
    </source>
</evidence>
<protein>
    <submittedName>
        <fullName evidence="2">Lipoate--protein ligase family protein</fullName>
    </submittedName>
</protein>